<feature type="compositionally biased region" description="Polar residues" evidence="1">
    <location>
        <begin position="110"/>
        <end position="120"/>
    </location>
</feature>
<organism evidence="2 3">
    <name type="scientific">Colletotrichum zoysiae</name>
    <dbReference type="NCBI Taxonomy" id="1216348"/>
    <lineage>
        <taxon>Eukaryota</taxon>
        <taxon>Fungi</taxon>
        <taxon>Dikarya</taxon>
        <taxon>Ascomycota</taxon>
        <taxon>Pezizomycotina</taxon>
        <taxon>Sordariomycetes</taxon>
        <taxon>Hypocreomycetidae</taxon>
        <taxon>Glomerellales</taxon>
        <taxon>Glomerellaceae</taxon>
        <taxon>Colletotrichum</taxon>
        <taxon>Colletotrichum graminicola species complex</taxon>
    </lineage>
</organism>
<protein>
    <submittedName>
        <fullName evidence="2">Uncharacterized protein</fullName>
    </submittedName>
</protein>
<name>A0AAD9H8W8_9PEZI</name>
<evidence type="ECO:0000313" key="3">
    <source>
        <dbReference type="Proteomes" id="UP001232148"/>
    </source>
</evidence>
<evidence type="ECO:0000256" key="1">
    <source>
        <dbReference type="SAM" id="MobiDB-lite"/>
    </source>
</evidence>
<feature type="compositionally biased region" description="Low complexity" evidence="1">
    <location>
        <begin position="41"/>
        <end position="52"/>
    </location>
</feature>
<dbReference type="Proteomes" id="UP001232148">
    <property type="component" value="Unassembled WGS sequence"/>
</dbReference>
<sequence>MWSRSNSAPLSPSPQPHAGTADVAAMAEASPLTGRKPPLTSTPHTSSTSCSTQSIWLSPIGTRSLSFAKAQTQYPILESKTKPRPMPKTNIIVTAPTSRHSEPVGAEPLGTSNRLASQSRHTPKLCQVRKGLSGEASFVSRQSVPLLAIIFQQASFSYKNIMI</sequence>
<feature type="region of interest" description="Disordered" evidence="1">
    <location>
        <begin position="1"/>
        <end position="52"/>
    </location>
</feature>
<dbReference type="AlphaFoldDB" id="A0AAD9H8W8"/>
<proteinExistence type="predicted"/>
<comment type="caution">
    <text evidence="2">The sequence shown here is derived from an EMBL/GenBank/DDBJ whole genome shotgun (WGS) entry which is preliminary data.</text>
</comment>
<evidence type="ECO:0000313" key="2">
    <source>
        <dbReference type="EMBL" id="KAK2023724.1"/>
    </source>
</evidence>
<dbReference type="EMBL" id="MU842989">
    <property type="protein sequence ID" value="KAK2023724.1"/>
    <property type="molecule type" value="Genomic_DNA"/>
</dbReference>
<accession>A0AAD9H8W8</accession>
<feature type="region of interest" description="Disordered" evidence="1">
    <location>
        <begin position="79"/>
        <end position="122"/>
    </location>
</feature>
<gene>
    <name evidence="2" type="ORF">LX32DRAFT_131862</name>
</gene>
<reference evidence="2" key="1">
    <citation type="submission" date="2021-06" db="EMBL/GenBank/DDBJ databases">
        <title>Comparative genomics, transcriptomics and evolutionary studies reveal genomic signatures of adaptation to plant cell wall in hemibiotrophic fungi.</title>
        <authorList>
            <consortium name="DOE Joint Genome Institute"/>
            <person name="Baroncelli R."/>
            <person name="Diaz J.F."/>
            <person name="Benocci T."/>
            <person name="Peng M."/>
            <person name="Battaglia E."/>
            <person name="Haridas S."/>
            <person name="Andreopoulos W."/>
            <person name="Labutti K."/>
            <person name="Pangilinan J."/>
            <person name="Floch G.L."/>
            <person name="Makela M.R."/>
            <person name="Henrissat B."/>
            <person name="Grigoriev I.V."/>
            <person name="Crouch J.A."/>
            <person name="De Vries R.P."/>
            <person name="Sukno S.A."/>
            <person name="Thon M.R."/>
        </authorList>
    </citation>
    <scope>NUCLEOTIDE SEQUENCE</scope>
    <source>
        <strain evidence="2">MAFF235873</strain>
    </source>
</reference>
<feature type="compositionally biased region" description="Polar residues" evidence="1">
    <location>
        <begin position="1"/>
        <end position="10"/>
    </location>
</feature>
<keyword evidence="3" id="KW-1185">Reference proteome</keyword>